<dbReference type="PRINTS" id="PR00021">
    <property type="entry name" value="PRORICH"/>
</dbReference>
<dbReference type="EMBL" id="WJEC01008753">
    <property type="protein sequence ID" value="KAF7460623.1"/>
    <property type="molecule type" value="Genomic_DNA"/>
</dbReference>
<dbReference type="Pfam" id="PF02389">
    <property type="entry name" value="Cornifin"/>
    <property type="match status" value="1"/>
</dbReference>
<evidence type="ECO:0000313" key="4">
    <source>
        <dbReference type="Proteomes" id="UP000335636"/>
    </source>
</evidence>
<dbReference type="EMBL" id="CABDUW010000025">
    <property type="protein sequence ID" value="VTJ53174.1"/>
    <property type="molecule type" value="Genomic_DNA"/>
</dbReference>
<evidence type="ECO:0000313" key="2">
    <source>
        <dbReference type="EMBL" id="KAF7460623.1"/>
    </source>
</evidence>
<reference evidence="3 4" key="1">
    <citation type="submission" date="2019-04" db="EMBL/GenBank/DDBJ databases">
        <authorList>
            <person name="Alioto T."/>
            <person name="Alioto T."/>
        </authorList>
    </citation>
    <scope>NUCLEOTIDE SEQUENCE [LARGE SCALE GENOMIC DNA]</scope>
</reference>
<reference evidence="2" key="2">
    <citation type="submission" date="2020-08" db="EMBL/GenBank/DDBJ databases">
        <authorList>
            <person name="Shumante A."/>
            <person name="Zimin A.V."/>
            <person name="Puiu D."/>
            <person name="Salzberg S.L."/>
        </authorList>
    </citation>
    <scope>NUCLEOTIDE SEQUENCE</scope>
    <source>
        <strain evidence="2">WC2-LM</strain>
        <tissue evidence="2">Liver</tissue>
    </source>
</reference>
<organism evidence="3 4">
    <name type="scientific">Marmota monax</name>
    <name type="common">Woodchuck</name>
    <dbReference type="NCBI Taxonomy" id="9995"/>
    <lineage>
        <taxon>Eukaryota</taxon>
        <taxon>Metazoa</taxon>
        <taxon>Chordata</taxon>
        <taxon>Craniata</taxon>
        <taxon>Vertebrata</taxon>
        <taxon>Euteleostomi</taxon>
        <taxon>Mammalia</taxon>
        <taxon>Eutheria</taxon>
        <taxon>Euarchontoglires</taxon>
        <taxon>Glires</taxon>
        <taxon>Rodentia</taxon>
        <taxon>Sciuromorpha</taxon>
        <taxon>Sciuridae</taxon>
        <taxon>Xerinae</taxon>
        <taxon>Marmotini</taxon>
        <taxon>Marmota</taxon>
    </lineage>
</organism>
<feature type="region of interest" description="Disordered" evidence="1">
    <location>
        <begin position="21"/>
        <end position="45"/>
    </location>
</feature>
<sequence>MSSEQQKQPCALPPQLQQHQVKQPCQPPPQEPCVPQTKEPCHTKVPEPCQPKVPEPCQPKVPEPCQPKVPEPCQPKVPEPCQSKVPEPCQPKVPEPCQPKVPEPCQPKVPEPCPSAVTPAPAQQKTKQNGFQRLFDQVWVIGKSSAEDERPIGVFRGAAEVTGDASVPSDFNIATQVTLYLARGGRSLTQLFLFPGPLSLQ</sequence>
<keyword evidence="4" id="KW-1185">Reference proteome</keyword>
<evidence type="ECO:0000256" key="1">
    <source>
        <dbReference type="SAM" id="MobiDB-lite"/>
    </source>
</evidence>
<name>A0A5E4A7S4_MARMO</name>
<accession>A0A5E4A7S4</accession>
<protein>
    <submittedName>
        <fullName evidence="2">Cornifin</fullName>
    </submittedName>
</protein>
<dbReference type="AlphaFoldDB" id="A0A5E4A7S4"/>
<proteinExistence type="predicted"/>
<evidence type="ECO:0000313" key="3">
    <source>
        <dbReference type="EMBL" id="VTJ53174.1"/>
    </source>
</evidence>
<dbReference type="Proteomes" id="UP000335636">
    <property type="component" value="Unassembled WGS sequence"/>
</dbReference>
<gene>
    <name evidence="2" type="ORF">GHT09_019031</name>
    <name evidence="3" type="ORF">MONAX_5E045757</name>
</gene>
<dbReference type="Proteomes" id="UP000662637">
    <property type="component" value="Unassembled WGS sequence"/>
</dbReference>